<evidence type="ECO:0000256" key="4">
    <source>
        <dbReference type="ARBA" id="ARBA00023014"/>
    </source>
</evidence>
<dbReference type="PANTHER" id="PTHR43687">
    <property type="entry name" value="ADENYLYLSULFATE REDUCTASE, BETA SUBUNIT"/>
    <property type="match status" value="1"/>
</dbReference>
<dbReference type="GO" id="GO:0046872">
    <property type="term" value="F:metal ion binding"/>
    <property type="evidence" value="ECO:0007669"/>
    <property type="project" value="UniProtKB-KW"/>
</dbReference>
<gene>
    <name evidence="6" type="ORF">ENQ20_05450</name>
</gene>
<protein>
    <submittedName>
        <fullName evidence="6">4Fe-4S dicluster domain-containing protein</fullName>
    </submittedName>
</protein>
<dbReference type="PROSITE" id="PS00198">
    <property type="entry name" value="4FE4S_FER_1"/>
    <property type="match status" value="2"/>
</dbReference>
<dbReference type="InterPro" id="IPR050572">
    <property type="entry name" value="Fe-S_Ferredoxin"/>
</dbReference>
<comment type="caution">
    <text evidence="6">The sequence shown here is derived from an EMBL/GenBank/DDBJ whole genome shotgun (WGS) entry which is preliminary data.</text>
</comment>
<sequence length="79" mass="9014">MTQGTVLIRTDRCKGCGLCIQACPQQVLAFAEEFNARGYRPVQLNERERFCTGCSLCAIVCPDVVFTVYRQPLRRAERR</sequence>
<dbReference type="InterPro" id="IPR017900">
    <property type="entry name" value="4Fe4S_Fe_S_CS"/>
</dbReference>
<feature type="domain" description="4Fe-4S ferredoxin-type" evidence="5">
    <location>
        <begin position="40"/>
        <end position="71"/>
    </location>
</feature>
<dbReference type="InterPro" id="IPR017896">
    <property type="entry name" value="4Fe4S_Fe-S-bd"/>
</dbReference>
<keyword evidence="1" id="KW-0004">4Fe-4S</keyword>
<dbReference type="SUPFAM" id="SSF54862">
    <property type="entry name" value="4Fe-4S ferredoxins"/>
    <property type="match status" value="1"/>
</dbReference>
<dbReference type="PROSITE" id="PS51379">
    <property type="entry name" value="4FE4S_FER_2"/>
    <property type="match status" value="2"/>
</dbReference>
<proteinExistence type="predicted"/>
<organism evidence="6">
    <name type="scientific">Caldilinea aerophila</name>
    <dbReference type="NCBI Taxonomy" id="133453"/>
    <lineage>
        <taxon>Bacteria</taxon>
        <taxon>Bacillati</taxon>
        <taxon>Chloroflexota</taxon>
        <taxon>Caldilineae</taxon>
        <taxon>Caldilineales</taxon>
        <taxon>Caldilineaceae</taxon>
        <taxon>Caldilinea</taxon>
    </lineage>
</organism>
<name>A0A7C1JBV0_9CHLR</name>
<evidence type="ECO:0000256" key="1">
    <source>
        <dbReference type="ARBA" id="ARBA00022485"/>
    </source>
</evidence>
<keyword evidence="4" id="KW-0411">Iron-sulfur</keyword>
<keyword evidence="2" id="KW-0479">Metal-binding</keyword>
<evidence type="ECO:0000256" key="2">
    <source>
        <dbReference type="ARBA" id="ARBA00022723"/>
    </source>
</evidence>
<dbReference type="Gene3D" id="3.30.70.20">
    <property type="match status" value="1"/>
</dbReference>
<evidence type="ECO:0000259" key="5">
    <source>
        <dbReference type="PROSITE" id="PS51379"/>
    </source>
</evidence>
<dbReference type="PANTHER" id="PTHR43687:SF4">
    <property type="entry name" value="BLR5484 PROTEIN"/>
    <property type="match status" value="1"/>
</dbReference>
<reference evidence="6" key="1">
    <citation type="journal article" date="2020" name="mSystems">
        <title>Genome- and Community-Level Interaction Insights into Carbon Utilization and Element Cycling Functions of Hydrothermarchaeota in Hydrothermal Sediment.</title>
        <authorList>
            <person name="Zhou Z."/>
            <person name="Liu Y."/>
            <person name="Xu W."/>
            <person name="Pan J."/>
            <person name="Luo Z.H."/>
            <person name="Li M."/>
        </authorList>
    </citation>
    <scope>NUCLEOTIDE SEQUENCE [LARGE SCALE GENOMIC DNA]</scope>
    <source>
        <strain evidence="6">SpSt-289</strain>
    </source>
</reference>
<dbReference type="EMBL" id="DSMG01000060">
    <property type="protein sequence ID" value="HDX30924.1"/>
    <property type="molecule type" value="Genomic_DNA"/>
</dbReference>
<dbReference type="AlphaFoldDB" id="A0A7C1JBV0"/>
<keyword evidence="3" id="KW-0408">Iron</keyword>
<accession>A0A7C1JBV0</accession>
<evidence type="ECO:0000313" key="6">
    <source>
        <dbReference type="EMBL" id="HDX30924.1"/>
    </source>
</evidence>
<evidence type="ECO:0000256" key="3">
    <source>
        <dbReference type="ARBA" id="ARBA00023004"/>
    </source>
</evidence>
<feature type="domain" description="4Fe-4S ferredoxin-type" evidence="5">
    <location>
        <begin position="4"/>
        <end position="33"/>
    </location>
</feature>
<dbReference type="GO" id="GO:0051539">
    <property type="term" value="F:4 iron, 4 sulfur cluster binding"/>
    <property type="evidence" value="ECO:0007669"/>
    <property type="project" value="UniProtKB-KW"/>
</dbReference>
<dbReference type="Pfam" id="PF12838">
    <property type="entry name" value="Fer4_7"/>
    <property type="match status" value="1"/>
</dbReference>